<reference evidence="5 6" key="1">
    <citation type="journal article" date="2009" name="Stand. Genomic Sci.">
        <title>Complete genome sequence of Catenulispora acidiphila type strain (ID 139908).</title>
        <authorList>
            <person name="Copeland A."/>
            <person name="Lapidus A."/>
            <person name="Glavina Del Rio T."/>
            <person name="Nolan M."/>
            <person name="Lucas S."/>
            <person name="Chen F."/>
            <person name="Tice H."/>
            <person name="Cheng J.F."/>
            <person name="Bruce D."/>
            <person name="Goodwin L."/>
            <person name="Pitluck S."/>
            <person name="Mikhailova N."/>
            <person name="Pati A."/>
            <person name="Ivanova N."/>
            <person name="Mavromatis K."/>
            <person name="Chen A."/>
            <person name="Palaniappan K."/>
            <person name="Chain P."/>
            <person name="Land M."/>
            <person name="Hauser L."/>
            <person name="Chang Y.J."/>
            <person name="Jeffries C.D."/>
            <person name="Chertkov O."/>
            <person name="Brettin T."/>
            <person name="Detter J.C."/>
            <person name="Han C."/>
            <person name="Ali Z."/>
            <person name="Tindall B.J."/>
            <person name="Goker M."/>
            <person name="Bristow J."/>
            <person name="Eisen J.A."/>
            <person name="Markowitz V."/>
            <person name="Hugenholtz P."/>
            <person name="Kyrpides N.C."/>
            <person name="Klenk H.P."/>
        </authorList>
    </citation>
    <scope>NUCLEOTIDE SEQUENCE [LARGE SCALE GENOMIC DNA]</scope>
    <source>
        <strain evidence="6">DSM 44928 / JCM 14897 / NBRC 102108 / NRRL B-24433 / ID139908</strain>
    </source>
</reference>
<dbReference type="PANTHER" id="PTHR46796">
    <property type="entry name" value="HTH-TYPE TRANSCRIPTIONAL ACTIVATOR RHAS-RELATED"/>
    <property type="match status" value="1"/>
</dbReference>
<feature type="domain" description="HTH araC/xylS-type" evidence="4">
    <location>
        <begin position="214"/>
        <end position="312"/>
    </location>
</feature>
<proteinExistence type="predicted"/>
<dbReference type="Pfam" id="PF12833">
    <property type="entry name" value="HTH_18"/>
    <property type="match status" value="1"/>
</dbReference>
<dbReference type="InterPro" id="IPR032783">
    <property type="entry name" value="AraC_lig"/>
</dbReference>
<evidence type="ECO:0000256" key="2">
    <source>
        <dbReference type="ARBA" id="ARBA00023125"/>
    </source>
</evidence>
<dbReference type="eggNOG" id="COG2207">
    <property type="taxonomic scope" value="Bacteria"/>
</dbReference>
<dbReference type="SMART" id="SM00342">
    <property type="entry name" value="HTH_ARAC"/>
    <property type="match status" value="1"/>
</dbReference>
<evidence type="ECO:0000313" key="5">
    <source>
        <dbReference type="EMBL" id="ACU77224.1"/>
    </source>
</evidence>
<evidence type="ECO:0000256" key="1">
    <source>
        <dbReference type="ARBA" id="ARBA00023015"/>
    </source>
</evidence>
<dbReference type="PROSITE" id="PS00041">
    <property type="entry name" value="HTH_ARAC_FAMILY_1"/>
    <property type="match status" value="1"/>
</dbReference>
<name>C7PWW7_CATAD</name>
<dbReference type="RefSeq" id="WP_015796949.1">
    <property type="nucleotide sequence ID" value="NC_013131.1"/>
</dbReference>
<accession>C7PWW7</accession>
<keyword evidence="3" id="KW-0804">Transcription</keyword>
<dbReference type="EMBL" id="CP001700">
    <property type="protein sequence ID" value="ACU77224.1"/>
    <property type="molecule type" value="Genomic_DNA"/>
</dbReference>
<dbReference type="PANTHER" id="PTHR46796:SF13">
    <property type="entry name" value="HTH-TYPE TRANSCRIPTIONAL ACTIVATOR RHAS"/>
    <property type="match status" value="1"/>
</dbReference>
<keyword evidence="2" id="KW-0238">DNA-binding</keyword>
<dbReference type="InParanoid" id="C7PWW7"/>
<keyword evidence="6" id="KW-1185">Reference proteome</keyword>
<dbReference type="Gene3D" id="1.10.10.60">
    <property type="entry name" value="Homeodomain-like"/>
    <property type="match status" value="2"/>
</dbReference>
<dbReference type="GO" id="GO:0003700">
    <property type="term" value="F:DNA-binding transcription factor activity"/>
    <property type="evidence" value="ECO:0007669"/>
    <property type="project" value="InterPro"/>
</dbReference>
<dbReference type="HOGENOM" id="CLU_000445_81_0_11"/>
<evidence type="ECO:0000256" key="3">
    <source>
        <dbReference type="ARBA" id="ARBA00023163"/>
    </source>
</evidence>
<dbReference type="InterPro" id="IPR050204">
    <property type="entry name" value="AraC_XylS_family_regulators"/>
</dbReference>
<organism evidence="5 6">
    <name type="scientific">Catenulispora acidiphila (strain DSM 44928 / JCM 14897 / NBRC 102108 / NRRL B-24433 / ID139908)</name>
    <dbReference type="NCBI Taxonomy" id="479433"/>
    <lineage>
        <taxon>Bacteria</taxon>
        <taxon>Bacillati</taxon>
        <taxon>Actinomycetota</taxon>
        <taxon>Actinomycetes</taxon>
        <taxon>Catenulisporales</taxon>
        <taxon>Catenulisporaceae</taxon>
        <taxon>Catenulispora</taxon>
    </lineage>
</organism>
<dbReference type="Proteomes" id="UP000000851">
    <property type="component" value="Chromosome"/>
</dbReference>
<dbReference type="SUPFAM" id="SSF46689">
    <property type="entry name" value="Homeodomain-like"/>
    <property type="match status" value="2"/>
</dbReference>
<dbReference type="PROSITE" id="PS01124">
    <property type="entry name" value="HTH_ARAC_FAMILY_2"/>
    <property type="match status" value="1"/>
</dbReference>
<dbReference type="AlphaFoldDB" id="C7PWW7"/>
<dbReference type="GO" id="GO:0043565">
    <property type="term" value="F:sequence-specific DNA binding"/>
    <property type="evidence" value="ECO:0007669"/>
    <property type="project" value="InterPro"/>
</dbReference>
<dbReference type="OrthoDB" id="241790at2"/>
<dbReference type="STRING" id="479433.Caci_8401"/>
<sequence length="330" mass="35175">MDVIAGLLNGPRADGAFLLRSLLTPPWSLRVQDQAPLTLVAVISGTAWVLPDPESSTTATCLHQGDLAILRGPDPYVFADDPATQPQAVIHPGQRCTTPDGEDLGDMRALGTRSWGNAPDGATVLVTGTYQVLSEICAPLLSALPALAVLRDGECDTPLIPLLADEVARDTPGQDAVLDRLLDLLTVVALRTWLARPDVETPAWYRAQDDPVVGTALRLIHDDPAHPWTVAALADAAHVSRAALARRFAAEVGEPPMAYLANWRLALSADLLRDPASTIASVAEQVGYGSAFALSAAFKRVRGISPKEHRERASRDATPIAAVRPWRVAV</sequence>
<dbReference type="InterPro" id="IPR009057">
    <property type="entry name" value="Homeodomain-like_sf"/>
</dbReference>
<gene>
    <name evidence="5" type="ordered locus">Caci_8401</name>
</gene>
<evidence type="ECO:0000259" key="4">
    <source>
        <dbReference type="PROSITE" id="PS01124"/>
    </source>
</evidence>
<protein>
    <submittedName>
        <fullName evidence="5">Transcriptional regulator, AraC family</fullName>
    </submittedName>
</protein>
<dbReference type="InterPro" id="IPR018060">
    <property type="entry name" value="HTH_AraC"/>
</dbReference>
<dbReference type="Pfam" id="PF12852">
    <property type="entry name" value="Cupin_6"/>
    <property type="match status" value="1"/>
</dbReference>
<evidence type="ECO:0000313" key="6">
    <source>
        <dbReference type="Proteomes" id="UP000000851"/>
    </source>
</evidence>
<dbReference type="KEGG" id="cai:Caci_8401"/>
<keyword evidence="1" id="KW-0805">Transcription regulation</keyword>
<dbReference type="InterPro" id="IPR018062">
    <property type="entry name" value="HTH_AraC-typ_CS"/>
</dbReference>